<organism evidence="1 2">
    <name type="scientific">Dictyostelium discoideum</name>
    <name type="common">Social amoeba</name>
    <dbReference type="NCBI Taxonomy" id="44689"/>
    <lineage>
        <taxon>Eukaryota</taxon>
        <taxon>Amoebozoa</taxon>
        <taxon>Evosea</taxon>
        <taxon>Eumycetozoa</taxon>
        <taxon>Dictyostelia</taxon>
        <taxon>Dictyosteliales</taxon>
        <taxon>Dictyosteliaceae</taxon>
        <taxon>Dictyostelium</taxon>
    </lineage>
</organism>
<comment type="caution">
    <text evidence="1">The sequence shown here is derived from an EMBL/GenBank/DDBJ whole genome shotgun (WGS) entry which is preliminary data.</text>
</comment>
<dbReference type="GO" id="GO:0005763">
    <property type="term" value="C:mitochondrial small ribosomal subunit"/>
    <property type="evidence" value="ECO:0000318"/>
    <property type="project" value="GO_Central"/>
</dbReference>
<dbReference type="eggNOG" id="ENOG502RIBN">
    <property type="taxonomic scope" value="Eukaryota"/>
</dbReference>
<dbReference type="OMA" id="TYWTVTK"/>
<keyword evidence="2" id="KW-1185">Reference proteome</keyword>
<dbReference type="AlphaFoldDB" id="Q55FH5"/>
<dbReference type="FunCoup" id="Q55FH5">
    <property type="interactions" value="2"/>
</dbReference>
<dbReference type="RefSeq" id="XP_647558.1">
    <property type="nucleotide sequence ID" value="XM_642466.1"/>
</dbReference>
<protein>
    <submittedName>
        <fullName evidence="1">Uncharacterized protein</fullName>
    </submittedName>
</protein>
<dbReference type="PANTHER" id="PTHR28589:SF1">
    <property type="entry name" value="SMALL RIBOSOMAL SUBUNIT PROTEIN MS34"/>
    <property type="match status" value="1"/>
</dbReference>
<dbReference type="dictyBase" id="DDB_G0268114"/>
<dbReference type="Pfam" id="PF16053">
    <property type="entry name" value="MRP-S34"/>
    <property type="match status" value="1"/>
</dbReference>
<name>Q55FH5_DICDI</name>
<dbReference type="HOGENOM" id="CLU_1858992_0_0_1"/>
<dbReference type="EMBL" id="AAFI02000003">
    <property type="protein sequence ID" value="EAL73510.1"/>
    <property type="molecule type" value="Genomic_DNA"/>
</dbReference>
<dbReference type="PANTHER" id="PTHR28589">
    <property type="entry name" value="28S RIBOSOMAL PROTEIN S34, MITOCHONDRIAL"/>
    <property type="match status" value="1"/>
</dbReference>
<dbReference type="PhylomeDB" id="Q55FH5"/>
<proteinExistence type="predicted"/>
<dbReference type="STRING" id="44689.Q55FH5"/>
<dbReference type="Proteomes" id="UP000002195">
    <property type="component" value="Unassembled WGS sequence"/>
</dbReference>
<dbReference type="GO" id="GO:0003735">
    <property type="term" value="F:structural constituent of ribosome"/>
    <property type="evidence" value="ECO:0000318"/>
    <property type="project" value="GO_Central"/>
</dbReference>
<dbReference type="KEGG" id="ddi:DDB_G0268114"/>
<dbReference type="GeneID" id="8616366"/>
<dbReference type="PaxDb" id="44689-DDB0189783"/>
<gene>
    <name evidence="1" type="ORF">DDB_G0268114</name>
</gene>
<dbReference type="GO" id="GO:0032543">
    <property type="term" value="P:mitochondrial translation"/>
    <property type="evidence" value="ECO:0000318"/>
    <property type="project" value="GO_Central"/>
</dbReference>
<reference evidence="1 2" key="1">
    <citation type="journal article" date="2005" name="Nature">
        <title>The genome of the social amoeba Dictyostelium discoideum.</title>
        <authorList>
            <consortium name="The Dictyostelium discoideum Sequencing Consortium"/>
            <person name="Eichinger L."/>
            <person name="Pachebat J.A."/>
            <person name="Glockner G."/>
            <person name="Rajandream M.A."/>
            <person name="Sucgang R."/>
            <person name="Berriman M."/>
            <person name="Song J."/>
            <person name="Olsen R."/>
            <person name="Szafranski K."/>
            <person name="Xu Q."/>
            <person name="Tunggal B."/>
            <person name="Kummerfeld S."/>
            <person name="Madera M."/>
            <person name="Konfortov B.A."/>
            <person name="Rivero F."/>
            <person name="Bankier A.T."/>
            <person name="Lehmann R."/>
            <person name="Hamlin N."/>
            <person name="Davies R."/>
            <person name="Gaudet P."/>
            <person name="Fey P."/>
            <person name="Pilcher K."/>
            <person name="Chen G."/>
            <person name="Saunders D."/>
            <person name="Sodergren E."/>
            <person name="Davis P."/>
            <person name="Kerhornou A."/>
            <person name="Nie X."/>
            <person name="Hall N."/>
            <person name="Anjard C."/>
            <person name="Hemphill L."/>
            <person name="Bason N."/>
            <person name="Farbrother P."/>
            <person name="Desany B."/>
            <person name="Just E."/>
            <person name="Morio T."/>
            <person name="Rost R."/>
            <person name="Churcher C."/>
            <person name="Cooper J."/>
            <person name="Haydock S."/>
            <person name="van Driessche N."/>
            <person name="Cronin A."/>
            <person name="Goodhead I."/>
            <person name="Muzny D."/>
            <person name="Mourier T."/>
            <person name="Pain A."/>
            <person name="Lu M."/>
            <person name="Harper D."/>
            <person name="Lindsay R."/>
            <person name="Hauser H."/>
            <person name="James K."/>
            <person name="Quiles M."/>
            <person name="Madan Babu M."/>
            <person name="Saito T."/>
            <person name="Buchrieser C."/>
            <person name="Wardroper A."/>
            <person name="Felder M."/>
            <person name="Thangavelu M."/>
            <person name="Johnson D."/>
            <person name="Knights A."/>
            <person name="Loulseged H."/>
            <person name="Mungall K."/>
            <person name="Oliver K."/>
            <person name="Price C."/>
            <person name="Quail M.A."/>
            <person name="Urushihara H."/>
            <person name="Hernandez J."/>
            <person name="Rabbinowitsch E."/>
            <person name="Steffen D."/>
            <person name="Sanders M."/>
            <person name="Ma J."/>
            <person name="Kohara Y."/>
            <person name="Sharp S."/>
            <person name="Simmonds M."/>
            <person name="Spiegler S."/>
            <person name="Tivey A."/>
            <person name="Sugano S."/>
            <person name="White B."/>
            <person name="Walker D."/>
            <person name="Woodward J."/>
            <person name="Winckler T."/>
            <person name="Tanaka Y."/>
            <person name="Shaulsky G."/>
            <person name="Schleicher M."/>
            <person name="Weinstock G."/>
            <person name="Rosenthal A."/>
            <person name="Cox E.C."/>
            <person name="Chisholm R.L."/>
            <person name="Gibbs R."/>
            <person name="Loomis W.F."/>
            <person name="Platzer M."/>
            <person name="Kay R.R."/>
            <person name="Williams J."/>
            <person name="Dear P.H."/>
            <person name="Noegel A.A."/>
            <person name="Barrell B."/>
            <person name="Kuspa A."/>
        </authorList>
    </citation>
    <scope>NUCLEOTIDE SEQUENCE [LARGE SCALE GENOMIC DNA]</scope>
    <source>
        <strain evidence="1 2">AX4</strain>
    </source>
</reference>
<dbReference type="VEuPathDB" id="AmoebaDB:DDB_G0268114"/>
<dbReference type="SMR" id="Q55FH5"/>
<dbReference type="InParanoid" id="Q55FH5"/>
<sequence>MTKNVIGSITKNLETVFGTLAKRKSKGENLLDVCFSLPSRGVGNKFAKMGWTEKDTYWTVTKTKFNSITCTNSSLKGQAYGILTWGGKTDTKERKIDDAFSKDWTIYPAIKFPAAAEPVVETVITEENPQTEEQQQQN</sequence>
<evidence type="ECO:0000313" key="1">
    <source>
        <dbReference type="EMBL" id="EAL73510.1"/>
    </source>
</evidence>
<evidence type="ECO:0000313" key="2">
    <source>
        <dbReference type="Proteomes" id="UP000002195"/>
    </source>
</evidence>
<dbReference type="InterPro" id="IPR032053">
    <property type="entry name" value="Ribosomal_mS34"/>
</dbReference>
<accession>Q55FH5</accession>